<dbReference type="GO" id="GO:0016627">
    <property type="term" value="F:oxidoreductase activity, acting on the CH-CH group of donors"/>
    <property type="evidence" value="ECO:0007669"/>
    <property type="project" value="InterPro"/>
</dbReference>
<organism evidence="15 16">
    <name type="scientific">Neptuniibacter caesariensis</name>
    <dbReference type="NCBI Taxonomy" id="207954"/>
    <lineage>
        <taxon>Bacteria</taxon>
        <taxon>Pseudomonadati</taxon>
        <taxon>Pseudomonadota</taxon>
        <taxon>Gammaproteobacteria</taxon>
        <taxon>Oceanospirillales</taxon>
        <taxon>Oceanospirillaceae</taxon>
        <taxon>Neptuniibacter</taxon>
    </lineage>
</organism>
<evidence type="ECO:0000256" key="9">
    <source>
        <dbReference type="ARBA" id="ARBA00069043"/>
    </source>
</evidence>
<dbReference type="InterPro" id="IPR025878">
    <property type="entry name" value="Acyl-CoA_dh-like_C_dom"/>
</dbReference>
<keyword evidence="16" id="KW-1185">Reference proteome</keyword>
<dbReference type="Gene3D" id="2.40.110.10">
    <property type="entry name" value="Butyryl-CoA Dehydrogenase, subunit A, domain 2"/>
    <property type="match status" value="1"/>
</dbReference>
<evidence type="ECO:0000256" key="8">
    <source>
        <dbReference type="ARBA" id="ARBA00066694"/>
    </source>
</evidence>
<evidence type="ECO:0000256" key="1">
    <source>
        <dbReference type="ARBA" id="ARBA00001974"/>
    </source>
</evidence>
<dbReference type="InterPro" id="IPR006091">
    <property type="entry name" value="Acyl-CoA_Oxase/DH_mid-dom"/>
</dbReference>
<reference evidence="15 16" key="1">
    <citation type="submission" date="2006-02" db="EMBL/GenBank/DDBJ databases">
        <authorList>
            <person name="Pinhassi J."/>
            <person name="Pedros-Alio C."/>
            <person name="Ferriera S."/>
            <person name="Johnson J."/>
            <person name="Kravitz S."/>
            <person name="Halpern A."/>
            <person name="Remington K."/>
            <person name="Beeson K."/>
            <person name="Tran B."/>
            <person name="Rogers Y.-H."/>
            <person name="Friedman R."/>
            <person name="Venter J.C."/>
        </authorList>
    </citation>
    <scope>NUCLEOTIDE SEQUENCE [LARGE SCALE GENOMIC DNA]</scope>
    <source>
        <strain evidence="15 16">MED92</strain>
    </source>
</reference>
<dbReference type="Pfam" id="PF12806">
    <property type="entry name" value="Acyl-CoA_dh_C"/>
    <property type="match status" value="1"/>
</dbReference>
<evidence type="ECO:0000256" key="7">
    <source>
        <dbReference type="ARBA" id="ARBA00058683"/>
    </source>
</evidence>
<sequence>MSDYRYPYQDGVFVLNELVDLEQICKSAGLEEFADGLAEAVLDEAGKLGNEQLAPLNIVGDQKGAAIQNNQVTETEGFSEAYQQFCEGGWPSLAHNPEFGGQGLPNTLAVAVNEVWQSANLAWSLCPLLTQGAIEAIEAHGSEQLQQFYLPKLISGEWTGTMNLTEPDAGTDLAALKARAVPEGDHYRITGQKIFITWGDHQMTDNIVHLVLARLPDAPPGVKGISLFVVPKFLLDENGELTDKRNDAYAVALEHKLGIHGSPTCVMSFGENEGAIGYLVGEENNGLACMFTMMNDARQGVGLQGLAISERAYQHALAYAKDRVQGTLRDGSRITIINHPDVRRMLMQMKAGSQAMRALTYVAKAESDYYHNATCAEQKAQHKARTELLTPIVKGWITELAQEITYLGVQIHGGMGFIEETGAAQHYRDARILTIYEGTTGIQALDLIGRKTLVDNGAALTALLDEIQGDLNAISSPELQDVVESFQDVLNEAKEAKNWVLDVAANDSSAAGGASVSFMMLMGYLCSGWLMLKSANIAQIKLADEGTDIPFMQSKIACARFFAEQMLPRTSGLLKAMQAGGDTIMQLSEEQF</sequence>
<protein>
    <recommendedName>
        <fullName evidence="9">3-methylmercaptopropionyl-CoA dehydrogenase</fullName>
        <ecNumber evidence="8">1.3.99.41</ecNumber>
    </recommendedName>
</protein>
<dbReference type="EC" id="1.3.99.41" evidence="8"/>
<evidence type="ECO:0000313" key="16">
    <source>
        <dbReference type="Proteomes" id="UP000002171"/>
    </source>
</evidence>
<feature type="domain" description="Acyl-CoA dehydrogenase/oxidase N-terminal" evidence="13">
    <location>
        <begin position="71"/>
        <end position="157"/>
    </location>
</feature>
<name>A0A7U8C7R5_NEPCE</name>
<comment type="catalytic activity">
    <reaction evidence="6">
        <text>3-(methylsulfanyl)propanoyl-CoA + oxidized [electron-transfer flavoprotein] + H(+) = 3-(methylsulfanyl)acryloyl-CoA + reduced [electron-transfer flavoprotein]</text>
        <dbReference type="Rhea" id="RHEA:52612"/>
        <dbReference type="Rhea" id="RHEA-COMP:10685"/>
        <dbReference type="Rhea" id="RHEA-COMP:10686"/>
        <dbReference type="ChEBI" id="CHEBI:15378"/>
        <dbReference type="ChEBI" id="CHEBI:57692"/>
        <dbReference type="ChEBI" id="CHEBI:58307"/>
        <dbReference type="ChEBI" id="CHEBI:82815"/>
        <dbReference type="ChEBI" id="CHEBI:84994"/>
        <dbReference type="EC" id="1.3.99.41"/>
    </reaction>
    <physiologicalReaction direction="left-to-right" evidence="6">
        <dbReference type="Rhea" id="RHEA:52613"/>
    </physiologicalReaction>
</comment>
<dbReference type="InterPro" id="IPR036250">
    <property type="entry name" value="AcylCo_DH-like_C"/>
</dbReference>
<dbReference type="InterPro" id="IPR052166">
    <property type="entry name" value="Diverse_Acyl-CoA_DH"/>
</dbReference>
<evidence type="ECO:0000259" key="12">
    <source>
        <dbReference type="Pfam" id="PF02770"/>
    </source>
</evidence>
<comment type="cofactor">
    <cofactor evidence="1 10">
        <name>FAD</name>
        <dbReference type="ChEBI" id="CHEBI:57692"/>
    </cofactor>
</comment>
<dbReference type="PANTHER" id="PTHR42803:SF1">
    <property type="entry name" value="BROAD-SPECIFICITY LINEAR ACYL-COA DEHYDROGENASE FADE5"/>
    <property type="match status" value="1"/>
</dbReference>
<evidence type="ECO:0000313" key="15">
    <source>
        <dbReference type="EMBL" id="EAR63128.1"/>
    </source>
</evidence>
<evidence type="ECO:0000256" key="3">
    <source>
        <dbReference type="ARBA" id="ARBA00022630"/>
    </source>
</evidence>
<feature type="domain" description="Acyl-CoA dehydrogenase/oxidase C-terminal" evidence="11">
    <location>
        <begin position="284"/>
        <end position="446"/>
    </location>
</feature>
<dbReference type="Pfam" id="PF00441">
    <property type="entry name" value="Acyl-CoA_dh_1"/>
    <property type="match status" value="1"/>
</dbReference>
<evidence type="ECO:0000256" key="10">
    <source>
        <dbReference type="RuleBase" id="RU362125"/>
    </source>
</evidence>
<dbReference type="AlphaFoldDB" id="A0A7U8C7R5"/>
<evidence type="ECO:0000259" key="13">
    <source>
        <dbReference type="Pfam" id="PF02771"/>
    </source>
</evidence>
<dbReference type="OrthoDB" id="9764895at2"/>
<accession>A0A7U8C7R5</accession>
<dbReference type="EMBL" id="AAOW01000001">
    <property type="protein sequence ID" value="EAR63128.1"/>
    <property type="molecule type" value="Genomic_DNA"/>
</dbReference>
<dbReference type="FunFam" id="2.40.110.10:FF:000031">
    <property type="entry name" value="Acyl-CoA dehydrogenase, putative"/>
    <property type="match status" value="1"/>
</dbReference>
<evidence type="ECO:0000259" key="11">
    <source>
        <dbReference type="Pfam" id="PF00441"/>
    </source>
</evidence>
<dbReference type="SUPFAM" id="SSF56645">
    <property type="entry name" value="Acyl-CoA dehydrogenase NM domain-like"/>
    <property type="match status" value="1"/>
</dbReference>
<feature type="domain" description="Acyl-CoA oxidase/dehydrogenase middle" evidence="12">
    <location>
        <begin position="162"/>
        <end position="269"/>
    </location>
</feature>
<dbReference type="Proteomes" id="UP000002171">
    <property type="component" value="Unassembled WGS sequence"/>
</dbReference>
<comment type="caution">
    <text evidence="15">The sequence shown here is derived from an EMBL/GenBank/DDBJ whole genome shotgun (WGS) entry which is preliminary data.</text>
</comment>
<dbReference type="InterPro" id="IPR013786">
    <property type="entry name" value="AcylCoA_DH/ox_N"/>
</dbReference>
<feature type="domain" description="Acetyl-CoA dehydrogenase-like C-terminal" evidence="14">
    <location>
        <begin position="464"/>
        <end position="587"/>
    </location>
</feature>
<dbReference type="InterPro" id="IPR037069">
    <property type="entry name" value="AcylCoA_DH/ox_N_sf"/>
</dbReference>
<proteinExistence type="inferred from homology"/>
<comment type="similarity">
    <text evidence="2 10">Belongs to the acyl-CoA dehydrogenase family.</text>
</comment>
<dbReference type="InterPro" id="IPR046373">
    <property type="entry name" value="Acyl-CoA_Oxase/DH_mid-dom_sf"/>
</dbReference>
<keyword evidence="4 10" id="KW-0274">FAD</keyword>
<dbReference type="SUPFAM" id="SSF47203">
    <property type="entry name" value="Acyl-CoA dehydrogenase C-terminal domain-like"/>
    <property type="match status" value="1"/>
</dbReference>
<evidence type="ECO:0000259" key="14">
    <source>
        <dbReference type="Pfam" id="PF12806"/>
    </source>
</evidence>
<dbReference type="Pfam" id="PF02770">
    <property type="entry name" value="Acyl-CoA_dh_M"/>
    <property type="match status" value="1"/>
</dbReference>
<comment type="function">
    <text evidence="7">Involved in the assimilation of dimethylsulphoniopropionate (DMSP), an important compound in the fixation of carbon in marine phytoplankton, by mediating the conversion of 3-(methylthio)propanoyl-CoA (MMPA-CoA) to 3-(methylthio)acryloyl-CoA (MTA-CoA).</text>
</comment>
<evidence type="ECO:0000256" key="6">
    <source>
        <dbReference type="ARBA" id="ARBA00051388"/>
    </source>
</evidence>
<dbReference type="RefSeq" id="WP_007022146.1">
    <property type="nucleotide sequence ID" value="NZ_CH724126.1"/>
</dbReference>
<evidence type="ECO:0000256" key="2">
    <source>
        <dbReference type="ARBA" id="ARBA00009347"/>
    </source>
</evidence>
<evidence type="ECO:0000256" key="5">
    <source>
        <dbReference type="ARBA" id="ARBA00023002"/>
    </source>
</evidence>
<dbReference type="Pfam" id="PF02771">
    <property type="entry name" value="Acyl-CoA_dh_N"/>
    <property type="match status" value="1"/>
</dbReference>
<dbReference type="Gene3D" id="1.10.540.10">
    <property type="entry name" value="Acyl-CoA dehydrogenase/oxidase, N-terminal domain"/>
    <property type="match status" value="1"/>
</dbReference>
<evidence type="ECO:0000256" key="4">
    <source>
        <dbReference type="ARBA" id="ARBA00022827"/>
    </source>
</evidence>
<keyword evidence="3 10" id="KW-0285">Flavoprotein</keyword>
<dbReference type="GO" id="GO:0050660">
    <property type="term" value="F:flavin adenine dinucleotide binding"/>
    <property type="evidence" value="ECO:0007669"/>
    <property type="project" value="InterPro"/>
</dbReference>
<dbReference type="PANTHER" id="PTHR42803">
    <property type="entry name" value="ACYL-COA DEHYDROGENASE"/>
    <property type="match status" value="1"/>
</dbReference>
<dbReference type="InterPro" id="IPR009075">
    <property type="entry name" value="AcylCo_DH/oxidase_C"/>
</dbReference>
<dbReference type="Gene3D" id="1.20.140.10">
    <property type="entry name" value="Butyryl-CoA Dehydrogenase, subunit A, domain 3"/>
    <property type="match status" value="1"/>
</dbReference>
<keyword evidence="5 10" id="KW-0560">Oxidoreductase</keyword>
<dbReference type="InterPro" id="IPR009100">
    <property type="entry name" value="AcylCoA_DH/oxidase_NM_dom_sf"/>
</dbReference>
<gene>
    <name evidence="15" type="ORF">MED92_08411</name>
</gene>